<dbReference type="Proteomes" id="UP000005867">
    <property type="component" value="Chromosome"/>
</dbReference>
<accession>G7VG41</accession>
<organism evidence="3 4">
    <name type="scientific">Pyrobaculum ferrireducens</name>
    <dbReference type="NCBI Taxonomy" id="1104324"/>
    <lineage>
        <taxon>Archaea</taxon>
        <taxon>Thermoproteota</taxon>
        <taxon>Thermoprotei</taxon>
        <taxon>Thermoproteales</taxon>
        <taxon>Thermoproteaceae</taxon>
        <taxon>Pyrobaculum</taxon>
    </lineage>
</organism>
<dbReference type="PANTHER" id="PTHR42793:SF1">
    <property type="entry name" value="PEPTIDYL-LYSINE N-ACETYLTRANSFERASE PATZ"/>
    <property type="match status" value="1"/>
</dbReference>
<keyword evidence="4" id="KW-1185">Reference proteome</keyword>
<dbReference type="Pfam" id="PF19045">
    <property type="entry name" value="Ligase_CoA_2"/>
    <property type="match status" value="1"/>
</dbReference>
<feature type="region of interest" description="Disordered" evidence="1">
    <location>
        <begin position="454"/>
        <end position="511"/>
    </location>
</feature>
<dbReference type="InterPro" id="IPR003781">
    <property type="entry name" value="CoA-bd"/>
</dbReference>
<dbReference type="InterPro" id="IPR032875">
    <property type="entry name" value="Succ_CoA_lig_flav_dom"/>
</dbReference>
<dbReference type="eggNOG" id="arCOG01340">
    <property type="taxonomic scope" value="Archaea"/>
</dbReference>
<dbReference type="KEGG" id="pyr:P186_1623"/>
<dbReference type="Pfam" id="PF13380">
    <property type="entry name" value="CoA_binding_2"/>
    <property type="match status" value="1"/>
</dbReference>
<dbReference type="InterPro" id="IPR036291">
    <property type="entry name" value="NAD(P)-bd_dom_sf"/>
</dbReference>
<protein>
    <submittedName>
        <fullName evidence="3">CoA-binding domain protein</fullName>
    </submittedName>
</protein>
<dbReference type="SUPFAM" id="SSF52210">
    <property type="entry name" value="Succinyl-CoA synthetase domains"/>
    <property type="match status" value="2"/>
</dbReference>
<dbReference type="SUPFAM" id="SSF51735">
    <property type="entry name" value="NAD(P)-binding Rossmann-fold domains"/>
    <property type="match status" value="1"/>
</dbReference>
<dbReference type="Pfam" id="PF13607">
    <property type="entry name" value="Succ_CoA_lig"/>
    <property type="match status" value="1"/>
</dbReference>
<dbReference type="Gene3D" id="3.40.50.261">
    <property type="entry name" value="Succinyl-CoA synthetase domains"/>
    <property type="match status" value="2"/>
</dbReference>
<name>G7VG41_9CREN</name>
<reference evidence="3 4" key="1">
    <citation type="journal article" date="2012" name="J. Bacteriol.">
        <title>Complete genome sequence of strain 1860, a crenarchaeon of the genus pyrobaculum able to grow with various electron acceptors.</title>
        <authorList>
            <person name="Mardanov A.V."/>
            <person name="Gumerov V.M."/>
            <person name="Slobodkina G.B."/>
            <person name="Beletsky A.V."/>
            <person name="Bonch-Osmolovskaya E.A."/>
            <person name="Ravin N.V."/>
            <person name="Skryabin K.G."/>
        </authorList>
    </citation>
    <scope>NUCLEOTIDE SEQUENCE [LARGE SCALE GENOMIC DNA]</scope>
    <source>
        <strain evidence="3 4">1860</strain>
    </source>
</reference>
<dbReference type="InterPro" id="IPR043938">
    <property type="entry name" value="Ligase_CoA_dom"/>
</dbReference>
<evidence type="ECO:0000256" key="1">
    <source>
        <dbReference type="SAM" id="MobiDB-lite"/>
    </source>
</evidence>
<gene>
    <name evidence="3" type="ORF">P186_1623</name>
</gene>
<dbReference type="STRING" id="1104324.P186_1623"/>
<dbReference type="EMBL" id="CP003098">
    <property type="protein sequence ID" value="AET33039.1"/>
    <property type="molecule type" value="Genomic_DNA"/>
</dbReference>
<dbReference type="AlphaFoldDB" id="G7VG41"/>
<evidence type="ECO:0000259" key="2">
    <source>
        <dbReference type="SMART" id="SM00881"/>
    </source>
</evidence>
<dbReference type="OrthoDB" id="18103at2157"/>
<dbReference type="PANTHER" id="PTHR42793">
    <property type="entry name" value="COA BINDING DOMAIN CONTAINING PROTEIN"/>
    <property type="match status" value="1"/>
</dbReference>
<evidence type="ECO:0000313" key="4">
    <source>
        <dbReference type="Proteomes" id="UP000005867"/>
    </source>
</evidence>
<dbReference type="HOGENOM" id="CLU_007415_2_3_2"/>
<evidence type="ECO:0000313" key="3">
    <source>
        <dbReference type="EMBL" id="AET33039.1"/>
    </source>
</evidence>
<feature type="domain" description="CoA-binding" evidence="2">
    <location>
        <begin position="4"/>
        <end position="102"/>
    </location>
</feature>
<feature type="compositionally biased region" description="Basic and acidic residues" evidence="1">
    <location>
        <begin position="485"/>
        <end position="511"/>
    </location>
</feature>
<dbReference type="Gene3D" id="3.40.50.720">
    <property type="entry name" value="NAD(P)-binding Rossmann-like Domain"/>
    <property type="match status" value="1"/>
</dbReference>
<sequence length="511" mass="54288">MREFLSPRSVAVVGASPRADSIGGQITIQLLRGYGGRVYLVNPKYQSAEVGGVEVKFFSSVAQLPEPPELVVVATPAQAAPGVVEEAGRAGARAAVVVSGGFSEVGRRDLEEELVRAARRHGVRLLGPNCVGVYNAFNGLDTMFLPREKAGRPPPGPVAFLSQSGAVMTAALDWAAGEGIGVGIAVNFGNRVDVTEADFIEYLAGVEEIKVVAVYLEGFRWRGDAARFLQAVRRSGKPVVVYKAGRGADAGRAAASHTAAMAGNYEMYKALFRQAGAVEAEDLVELFDMSKALAIYGPAKVERVLVVTSSGGMGVQIVDALNAAGLSVPELPPEAQQELRRHLLPIAPVANPVDLTGGGNDRHFGKALEIGLRYTDAAVIAALIHPPGYSEKAAQEIVEAYEKLKKPVVVVSFGRSPQTKALEEHLRQRLLVVDTPRRAARALLAVALYSSEVNRRGRQRRDQHQSGQGVYGGVSPAPRGVAPEEDGRRDESGAGGEGRLDVGVERVGEYY</sequence>
<dbReference type="GO" id="GO:0043758">
    <property type="term" value="F:acetate-CoA ligase (ADP-forming) activity"/>
    <property type="evidence" value="ECO:0007669"/>
    <property type="project" value="InterPro"/>
</dbReference>
<dbReference type="BioCyc" id="PSP1104324:GJSN-1594-MONOMER"/>
<proteinExistence type="predicted"/>
<dbReference type="SMART" id="SM00881">
    <property type="entry name" value="CoA_binding"/>
    <property type="match status" value="1"/>
</dbReference>
<dbReference type="InterPro" id="IPR016102">
    <property type="entry name" value="Succinyl-CoA_synth-like"/>
</dbReference>